<evidence type="ECO:0000313" key="2">
    <source>
        <dbReference type="EMBL" id="KAE8131199.1"/>
    </source>
</evidence>
<dbReference type="OrthoDB" id="4476284at2759"/>
<reference evidence="2 3" key="1">
    <citation type="submission" date="2019-04" db="EMBL/GenBank/DDBJ databases">
        <title>Friends and foes A comparative genomics study of 23 Aspergillus species from section Flavi.</title>
        <authorList>
            <consortium name="DOE Joint Genome Institute"/>
            <person name="Kjaerbolling I."/>
            <person name="Vesth T."/>
            <person name="Frisvad J.C."/>
            <person name="Nybo J.L."/>
            <person name="Theobald S."/>
            <person name="Kildgaard S."/>
            <person name="Isbrandt T."/>
            <person name="Kuo A."/>
            <person name="Sato A."/>
            <person name="Lyhne E.K."/>
            <person name="Kogle M.E."/>
            <person name="Wiebenga A."/>
            <person name="Kun R.S."/>
            <person name="Lubbers R.J."/>
            <person name="Makela M.R."/>
            <person name="Barry K."/>
            <person name="Chovatia M."/>
            <person name="Clum A."/>
            <person name="Daum C."/>
            <person name="Haridas S."/>
            <person name="He G."/>
            <person name="LaButti K."/>
            <person name="Lipzen A."/>
            <person name="Mondo S."/>
            <person name="Riley R."/>
            <person name="Salamov A."/>
            <person name="Simmons B.A."/>
            <person name="Magnuson J.K."/>
            <person name="Henrissat B."/>
            <person name="Mortensen U.H."/>
            <person name="Larsen T.O."/>
            <person name="Devries R.P."/>
            <person name="Grigoriev I.V."/>
            <person name="Machida M."/>
            <person name="Baker S.E."/>
            <person name="Andersen M.R."/>
        </authorList>
    </citation>
    <scope>NUCLEOTIDE SEQUENCE [LARGE SCALE GENOMIC DNA]</scope>
    <source>
        <strain evidence="2 3">CBS 117625</strain>
    </source>
</reference>
<evidence type="ECO:0000256" key="1">
    <source>
        <dbReference type="SAM" id="MobiDB-lite"/>
    </source>
</evidence>
<sequence length="142" mass="16075">MALVAFKKGLLLNMHIIRRLYLTPRCRQIKSTSSNSSASITTSIHRYASSKDRTTQNGESNSNDLVEDKVIEKDVKNQGSLSKNPSHQTSAEPKSTEGQQKYYSLKNYREGPNTESGELGSKRDEEGVKAHNKDMKDRHDRY</sequence>
<feature type="compositionally biased region" description="Low complexity" evidence="1">
    <location>
        <begin position="31"/>
        <end position="44"/>
    </location>
</feature>
<dbReference type="RefSeq" id="XP_031907262.1">
    <property type="nucleotide sequence ID" value="XM_032063139.1"/>
</dbReference>
<protein>
    <submittedName>
        <fullName evidence="2">Uncharacterized protein</fullName>
    </submittedName>
</protein>
<proteinExistence type="predicted"/>
<feature type="compositionally biased region" description="Basic and acidic residues" evidence="1">
    <location>
        <begin position="66"/>
        <end position="76"/>
    </location>
</feature>
<feature type="compositionally biased region" description="Basic and acidic residues" evidence="1">
    <location>
        <begin position="120"/>
        <end position="142"/>
    </location>
</feature>
<dbReference type="GeneID" id="43647349"/>
<feature type="compositionally biased region" description="Polar residues" evidence="1">
    <location>
        <begin position="55"/>
        <end position="64"/>
    </location>
</feature>
<dbReference type="EMBL" id="ML743671">
    <property type="protein sequence ID" value="KAE8131199.1"/>
    <property type="molecule type" value="Genomic_DNA"/>
</dbReference>
<evidence type="ECO:0000313" key="3">
    <source>
        <dbReference type="Proteomes" id="UP000325672"/>
    </source>
</evidence>
<accession>A0A5N6SBH7</accession>
<name>A0A5N6SBH7_ASPPS</name>
<feature type="region of interest" description="Disordered" evidence="1">
    <location>
        <begin position="31"/>
        <end position="142"/>
    </location>
</feature>
<dbReference type="AlphaFoldDB" id="A0A5N6SBH7"/>
<keyword evidence="3" id="KW-1185">Reference proteome</keyword>
<dbReference type="Proteomes" id="UP000325672">
    <property type="component" value="Unassembled WGS sequence"/>
</dbReference>
<gene>
    <name evidence="2" type="ORF">BDV38DRAFT_30322</name>
</gene>
<feature type="compositionally biased region" description="Polar residues" evidence="1">
    <location>
        <begin position="77"/>
        <end position="102"/>
    </location>
</feature>
<organism evidence="2 3">
    <name type="scientific">Aspergillus pseudotamarii</name>
    <dbReference type="NCBI Taxonomy" id="132259"/>
    <lineage>
        <taxon>Eukaryota</taxon>
        <taxon>Fungi</taxon>
        <taxon>Dikarya</taxon>
        <taxon>Ascomycota</taxon>
        <taxon>Pezizomycotina</taxon>
        <taxon>Eurotiomycetes</taxon>
        <taxon>Eurotiomycetidae</taxon>
        <taxon>Eurotiales</taxon>
        <taxon>Aspergillaceae</taxon>
        <taxon>Aspergillus</taxon>
        <taxon>Aspergillus subgen. Circumdati</taxon>
    </lineage>
</organism>